<dbReference type="Proteomes" id="UP000664521">
    <property type="component" value="Unassembled WGS sequence"/>
</dbReference>
<comment type="caution">
    <text evidence="2">The sequence shown here is derived from an EMBL/GenBank/DDBJ whole genome shotgun (WGS) entry which is preliminary data.</text>
</comment>
<feature type="region of interest" description="Disordered" evidence="1">
    <location>
        <begin position="194"/>
        <end position="304"/>
    </location>
</feature>
<feature type="compositionally biased region" description="Basic and acidic residues" evidence="1">
    <location>
        <begin position="270"/>
        <end position="285"/>
    </location>
</feature>
<keyword evidence="3" id="KW-1185">Reference proteome</keyword>
<reference evidence="2" key="1">
    <citation type="submission" date="2021-03" db="EMBL/GenBank/DDBJ databases">
        <authorList>
            <person name="Tagirdzhanova G."/>
        </authorList>
    </citation>
    <scope>NUCLEOTIDE SEQUENCE</scope>
</reference>
<evidence type="ECO:0000313" key="3">
    <source>
        <dbReference type="Proteomes" id="UP000664521"/>
    </source>
</evidence>
<sequence length="304" mass="34670">MTHKKPYAASLTSIVRAEDMELHWCGRPLMDTTREKEPSIVSCDPSSYKIEAPSATMPRARISWLPRLPFEIYAETSAPKSLPASVYSIETPSRPLLRRSESSSTSKTYSSLCSRSTIECSFSCEPSANSPKHFADNQITYNPPSSRHQSTSHNPEVPPIPEKWRTSNRNSNQSPHPASLRRGLPHAMYWKYESSPSESGSWVTVTESPTGTEKRGPLMCRYPNLPVPPRTPIRPERSTSRFLDDHIERRNSYESLRKGGSYRPFSNDSPHSKWSDLDDREDPKSIKRRPKKRESRTLVKKRQP</sequence>
<evidence type="ECO:0000313" key="2">
    <source>
        <dbReference type="EMBL" id="CAF9916555.1"/>
    </source>
</evidence>
<gene>
    <name evidence="2" type="ORF">HETSPECPRED_002948</name>
</gene>
<feature type="compositionally biased region" description="Polar residues" evidence="1">
    <location>
        <begin position="137"/>
        <end position="154"/>
    </location>
</feature>
<feature type="compositionally biased region" description="Basic residues" evidence="1">
    <location>
        <begin position="286"/>
        <end position="304"/>
    </location>
</feature>
<dbReference type="EMBL" id="CAJPDS010000018">
    <property type="protein sequence ID" value="CAF9916555.1"/>
    <property type="molecule type" value="Genomic_DNA"/>
</dbReference>
<evidence type="ECO:0000256" key="1">
    <source>
        <dbReference type="SAM" id="MobiDB-lite"/>
    </source>
</evidence>
<dbReference type="OrthoDB" id="5418405at2759"/>
<accession>A0A8H3IDB1</accession>
<protein>
    <submittedName>
        <fullName evidence="2">Uncharacterized protein</fullName>
    </submittedName>
</protein>
<proteinExistence type="predicted"/>
<feature type="region of interest" description="Disordered" evidence="1">
    <location>
        <begin position="134"/>
        <end position="182"/>
    </location>
</feature>
<dbReference type="AlphaFoldDB" id="A0A8H3IDB1"/>
<name>A0A8H3IDB1_9LECA</name>
<organism evidence="2 3">
    <name type="scientific">Heterodermia speciosa</name>
    <dbReference type="NCBI Taxonomy" id="116794"/>
    <lineage>
        <taxon>Eukaryota</taxon>
        <taxon>Fungi</taxon>
        <taxon>Dikarya</taxon>
        <taxon>Ascomycota</taxon>
        <taxon>Pezizomycotina</taxon>
        <taxon>Lecanoromycetes</taxon>
        <taxon>OSLEUM clade</taxon>
        <taxon>Lecanoromycetidae</taxon>
        <taxon>Caliciales</taxon>
        <taxon>Physciaceae</taxon>
        <taxon>Heterodermia</taxon>
    </lineage>
</organism>
<feature type="compositionally biased region" description="Polar residues" evidence="1">
    <location>
        <begin position="194"/>
        <end position="211"/>
    </location>
</feature>
<feature type="compositionally biased region" description="Basic and acidic residues" evidence="1">
    <location>
        <begin position="233"/>
        <end position="257"/>
    </location>
</feature>
<feature type="compositionally biased region" description="Polar residues" evidence="1">
    <location>
        <begin position="167"/>
        <end position="176"/>
    </location>
</feature>